<sequence>MRQRERLDGRALALMRGQEALLGVAEDEAMPYQPVIDSLDELASRYPPPEVQLASGAQGDVARKLVERRADLGLFFHHESSRHRCERRALGSVGLVDAVRCRPSACR</sequence>
<dbReference type="Gene3D" id="3.40.190.290">
    <property type="match status" value="1"/>
</dbReference>
<name>A0A7U6RA56_PSEPU</name>
<gene>
    <name evidence="1" type="ORF">PPTS312_00080</name>
</gene>
<evidence type="ECO:0000313" key="2">
    <source>
        <dbReference type="Proteomes" id="UP000464661"/>
    </source>
</evidence>
<protein>
    <recommendedName>
        <fullName evidence="3">LysR substrate-binding domain-containing protein</fullName>
    </recommendedName>
</protein>
<accession>A0A7U6RA56</accession>
<evidence type="ECO:0000313" key="1">
    <source>
        <dbReference type="EMBL" id="BBU42093.1"/>
    </source>
</evidence>
<evidence type="ECO:0008006" key="3">
    <source>
        <dbReference type="Google" id="ProtNLM"/>
    </source>
</evidence>
<dbReference type="EMBL" id="AP022324">
    <property type="protein sequence ID" value="BBU42093.1"/>
    <property type="molecule type" value="Genomic_DNA"/>
</dbReference>
<reference evidence="1 2" key="1">
    <citation type="submission" date="2020-01" db="EMBL/GenBank/DDBJ databases">
        <title>Complete Genome Sequence of Pseudomonas putida Strain TS312, Harboring the HdtS type N-acyl-homoserine Lactone Synthase, Isolated from a Paper Mill.</title>
        <authorList>
            <person name="Hosoe A."/>
            <person name="Suenaga T."/>
            <person name="Sugi T."/>
            <person name="Izumi T."/>
            <person name="Nagai N."/>
            <person name="Terada A."/>
        </authorList>
    </citation>
    <scope>NUCLEOTIDE SEQUENCE [LARGE SCALE GENOMIC DNA]</scope>
    <source>
        <strain evidence="1 2">TS312</strain>
    </source>
</reference>
<dbReference type="AlphaFoldDB" id="A0A7U6RA56"/>
<dbReference type="Proteomes" id="UP000464661">
    <property type="component" value="Chromosome"/>
</dbReference>
<proteinExistence type="predicted"/>
<organism evidence="1 2">
    <name type="scientific">Pseudomonas putida</name>
    <name type="common">Arthrobacter siderocapsulatus</name>
    <dbReference type="NCBI Taxonomy" id="303"/>
    <lineage>
        <taxon>Bacteria</taxon>
        <taxon>Pseudomonadati</taxon>
        <taxon>Pseudomonadota</taxon>
        <taxon>Gammaproteobacteria</taxon>
        <taxon>Pseudomonadales</taxon>
        <taxon>Pseudomonadaceae</taxon>
        <taxon>Pseudomonas</taxon>
    </lineage>
</organism>